<dbReference type="EMBL" id="JAKNRW010000063">
    <property type="protein sequence ID" value="MCK1794293.1"/>
    <property type="molecule type" value="Genomic_DNA"/>
</dbReference>
<comment type="caution">
    <text evidence="2">The sequence shown here is derived from an EMBL/GenBank/DDBJ whole genome shotgun (WGS) entry which is preliminary data.</text>
</comment>
<organism evidence="2 3">
    <name type="scientific">Pseudomonas violetae</name>
    <dbReference type="NCBI Taxonomy" id="2915813"/>
    <lineage>
        <taxon>Bacteria</taxon>
        <taxon>Pseudomonadati</taxon>
        <taxon>Pseudomonadota</taxon>
        <taxon>Gammaproteobacteria</taxon>
        <taxon>Pseudomonadales</taxon>
        <taxon>Pseudomonadaceae</taxon>
        <taxon>Pseudomonas</taxon>
    </lineage>
</organism>
<feature type="transmembrane region" description="Helical" evidence="1">
    <location>
        <begin position="29"/>
        <end position="49"/>
    </location>
</feature>
<feature type="transmembrane region" description="Helical" evidence="1">
    <location>
        <begin position="95"/>
        <end position="115"/>
    </location>
</feature>
<feature type="transmembrane region" description="Helical" evidence="1">
    <location>
        <begin position="61"/>
        <end position="83"/>
    </location>
</feature>
<feature type="transmembrane region" description="Helical" evidence="1">
    <location>
        <begin position="127"/>
        <end position="146"/>
    </location>
</feature>
<protein>
    <recommendedName>
        <fullName evidence="4">Transmembrane protein</fullName>
    </recommendedName>
</protein>
<sequence>MYDDGTSAHHDLTIDPKEAIIVKLSEKKVLWLIYTVLFGMVPIFIRIFVACMVNGDKVPLISAADFISLGIVMQISILAEIRYNESSQAGWKQALIGISVLAIIFYAALFAFALLGEVNPDINQNAVLGMSILMSLGSFLLCWAVYDRIIHSSTSVEEAIV</sequence>
<keyword evidence="1" id="KW-0812">Transmembrane</keyword>
<gene>
    <name evidence="2" type="ORF">L9059_29760</name>
</gene>
<keyword evidence="3" id="KW-1185">Reference proteome</keyword>
<dbReference type="Proteomes" id="UP001299876">
    <property type="component" value="Unassembled WGS sequence"/>
</dbReference>
<evidence type="ECO:0000313" key="3">
    <source>
        <dbReference type="Proteomes" id="UP001299876"/>
    </source>
</evidence>
<name>A0ABT0F8M2_9PSED</name>
<evidence type="ECO:0000313" key="2">
    <source>
        <dbReference type="EMBL" id="MCK1794293.1"/>
    </source>
</evidence>
<reference evidence="2 3" key="1">
    <citation type="submission" date="2022-02" db="EMBL/GenBank/DDBJ databases">
        <title>Comparative genomics of the first Antarctic Pseudomonas spp. capable of biotransforming 2,4,6-Trinitrotoluene.</title>
        <authorList>
            <person name="Cabrera M.A."/>
            <person name="Marquez S.L."/>
            <person name="Perez-Donoso J.M."/>
        </authorList>
    </citation>
    <scope>NUCLEOTIDE SEQUENCE [LARGE SCALE GENOMIC DNA]</scope>
    <source>
        <strain evidence="2 3">TNT19</strain>
    </source>
</reference>
<proteinExistence type="predicted"/>
<keyword evidence="1" id="KW-1133">Transmembrane helix</keyword>
<accession>A0ABT0F8M2</accession>
<dbReference type="RefSeq" id="WP_247295279.1">
    <property type="nucleotide sequence ID" value="NZ_JAKNRW010000063.1"/>
</dbReference>
<evidence type="ECO:0008006" key="4">
    <source>
        <dbReference type="Google" id="ProtNLM"/>
    </source>
</evidence>
<keyword evidence="1" id="KW-0472">Membrane</keyword>
<evidence type="ECO:0000256" key="1">
    <source>
        <dbReference type="SAM" id="Phobius"/>
    </source>
</evidence>